<reference evidence="2 3" key="1">
    <citation type="submission" date="2014-03" db="EMBL/GenBank/DDBJ databases">
        <title>Draft genome of the hookworm Oesophagostomum dentatum.</title>
        <authorList>
            <person name="Mitreva M."/>
        </authorList>
    </citation>
    <scope>NUCLEOTIDE SEQUENCE [LARGE SCALE GENOMIC DNA]</scope>
    <source>
        <strain evidence="2 3">OD-Hann</strain>
    </source>
</reference>
<dbReference type="EMBL" id="KN551923">
    <property type="protein sequence ID" value="KHJ91613.1"/>
    <property type="molecule type" value="Genomic_DNA"/>
</dbReference>
<proteinExistence type="predicted"/>
<organism evidence="2 3">
    <name type="scientific">Oesophagostomum dentatum</name>
    <name type="common">Nodular worm</name>
    <dbReference type="NCBI Taxonomy" id="61180"/>
    <lineage>
        <taxon>Eukaryota</taxon>
        <taxon>Metazoa</taxon>
        <taxon>Ecdysozoa</taxon>
        <taxon>Nematoda</taxon>
        <taxon>Chromadorea</taxon>
        <taxon>Rhabditida</taxon>
        <taxon>Rhabditina</taxon>
        <taxon>Rhabditomorpha</taxon>
        <taxon>Strongyloidea</taxon>
        <taxon>Strongylidae</taxon>
        <taxon>Oesophagostomum</taxon>
    </lineage>
</organism>
<dbReference type="OrthoDB" id="5863070at2759"/>
<accession>A0A0B1T260</accession>
<dbReference type="AlphaFoldDB" id="A0A0B1T260"/>
<gene>
    <name evidence="2" type="ORF">OESDEN_08516</name>
</gene>
<dbReference type="Proteomes" id="UP000053660">
    <property type="component" value="Unassembled WGS sequence"/>
</dbReference>
<evidence type="ECO:0000313" key="3">
    <source>
        <dbReference type="Proteomes" id="UP000053660"/>
    </source>
</evidence>
<protein>
    <submittedName>
        <fullName evidence="2">Uncharacterized protein</fullName>
    </submittedName>
</protein>
<evidence type="ECO:0000313" key="2">
    <source>
        <dbReference type="EMBL" id="KHJ91613.1"/>
    </source>
</evidence>
<keyword evidence="3" id="KW-1185">Reference proteome</keyword>
<feature type="compositionally biased region" description="Basic and acidic residues" evidence="1">
    <location>
        <begin position="350"/>
        <end position="361"/>
    </location>
</feature>
<sequence>MSSDDIKTQGRTVIIQASSIASLTIVPPKFDDVALPGNLPHSPLTPTKSVSSSPGVIVRNSTVPAVPSIIASPTPAVIRKAPFIPPVINEKAAASFWKSGKGHSFGLANEPPTSCPIRHYCIFAGCTWVMLQRLLPTSTALSVIQPPCVVAAHPKPASTGSTSIFGGSAQGLHSVQYISIPGVRLYEQPAFRTEFISARSSKPTNATDVIWDCFAVADANFRCSFFNRKYLFINLPPFLRASAGSSHVTAAKSAPAQDQIIRQHRKEALWELKQQVAQYVSPARGHQASAVHTSTTSAQHEVECADPMNLIRALLLSGNAAESANSSKPGVFTDRATSNGNGIFKPAPEIIRKSSQEECSK</sequence>
<name>A0A0B1T260_OESDE</name>
<evidence type="ECO:0000256" key="1">
    <source>
        <dbReference type="SAM" id="MobiDB-lite"/>
    </source>
</evidence>
<feature type="region of interest" description="Disordered" evidence="1">
    <location>
        <begin position="323"/>
        <end position="361"/>
    </location>
</feature>